<protein>
    <recommendedName>
        <fullName evidence="3">Lipoprotein</fullName>
    </recommendedName>
</protein>
<reference evidence="2" key="1">
    <citation type="journal article" date="2019" name="Int. J. Syst. Evol. Microbiol.">
        <title>The Global Catalogue of Microorganisms (GCM) 10K type strain sequencing project: providing services to taxonomists for standard genome sequencing and annotation.</title>
        <authorList>
            <consortium name="The Broad Institute Genomics Platform"/>
            <consortium name="The Broad Institute Genome Sequencing Center for Infectious Disease"/>
            <person name="Wu L."/>
            <person name="Ma J."/>
        </authorList>
    </citation>
    <scope>NUCLEOTIDE SEQUENCE [LARGE SCALE GENOMIC DNA]</scope>
    <source>
        <strain evidence="2">JCM 17214</strain>
    </source>
</reference>
<name>A0ABP7NK61_9BACT</name>
<keyword evidence="2" id="KW-1185">Reference proteome</keyword>
<sequence>MKTLFTTRRRFGPASIVLALALLTGSGCKKVEDIITPKLPEVTQEGKGTFGCMVDGKLWLPYVQHTLDSELEAEYSSTGGGIFHLRAEQEPEGKPYQYIHLSVLNQPGVLLKPGTYTAATGFEGRLQAGNEYVTTASGPATLTITKVEPRTVKVPGGGESRSTIVSGTFSFEATHAGGHKATLTEGRFDVQAF</sequence>
<evidence type="ECO:0008006" key="3">
    <source>
        <dbReference type="Google" id="ProtNLM"/>
    </source>
</evidence>
<gene>
    <name evidence="1" type="ORF">GCM10022406_32290</name>
</gene>
<dbReference type="PROSITE" id="PS51257">
    <property type="entry name" value="PROKAR_LIPOPROTEIN"/>
    <property type="match status" value="1"/>
</dbReference>
<evidence type="ECO:0000313" key="1">
    <source>
        <dbReference type="EMBL" id="GAA3948002.1"/>
    </source>
</evidence>
<dbReference type="EMBL" id="BAABDH010000104">
    <property type="protein sequence ID" value="GAA3948002.1"/>
    <property type="molecule type" value="Genomic_DNA"/>
</dbReference>
<evidence type="ECO:0000313" key="2">
    <source>
        <dbReference type="Proteomes" id="UP001499909"/>
    </source>
</evidence>
<proteinExistence type="predicted"/>
<comment type="caution">
    <text evidence="1">The sequence shown here is derived from an EMBL/GenBank/DDBJ whole genome shotgun (WGS) entry which is preliminary data.</text>
</comment>
<accession>A0ABP7NK61</accession>
<organism evidence="1 2">
    <name type="scientific">Hymenobacter algoricola</name>
    <dbReference type="NCBI Taxonomy" id="486267"/>
    <lineage>
        <taxon>Bacteria</taxon>
        <taxon>Pseudomonadati</taxon>
        <taxon>Bacteroidota</taxon>
        <taxon>Cytophagia</taxon>
        <taxon>Cytophagales</taxon>
        <taxon>Hymenobacteraceae</taxon>
        <taxon>Hymenobacter</taxon>
    </lineage>
</organism>
<dbReference type="Proteomes" id="UP001499909">
    <property type="component" value="Unassembled WGS sequence"/>
</dbReference>
<dbReference type="RefSeq" id="WP_345116261.1">
    <property type="nucleotide sequence ID" value="NZ_BAABDH010000104.1"/>
</dbReference>